<accession>A0A5J4P812</accession>
<feature type="domain" description="Arginine decarboxylase C-terminal helical" evidence="1">
    <location>
        <begin position="20"/>
        <end position="73"/>
    </location>
</feature>
<comment type="caution">
    <text evidence="2">The sequence shown here is derived from an EMBL/GenBank/DDBJ whole genome shotgun (WGS) entry which is preliminary data.</text>
</comment>
<dbReference type="EMBL" id="SNRY01010937">
    <property type="protein sequence ID" value="KAA6305148.1"/>
    <property type="molecule type" value="Genomic_DNA"/>
</dbReference>
<proteinExistence type="predicted"/>
<reference evidence="2" key="1">
    <citation type="submission" date="2019-03" db="EMBL/GenBank/DDBJ databases">
        <title>Single cell metagenomics reveals metabolic interactions within the superorganism composed of flagellate Streblomastix strix and complex community of Bacteroidetes bacteria on its surface.</title>
        <authorList>
            <person name="Treitli S.C."/>
            <person name="Kolisko M."/>
            <person name="Husnik F."/>
            <person name="Keeling P."/>
            <person name="Hampl V."/>
        </authorList>
    </citation>
    <scope>NUCLEOTIDE SEQUENCE</scope>
    <source>
        <strain evidence="2">STM</strain>
    </source>
</reference>
<dbReference type="Pfam" id="PF17944">
    <property type="entry name" value="Arg_decarbox_C"/>
    <property type="match status" value="1"/>
</dbReference>
<dbReference type="GO" id="GO:0008792">
    <property type="term" value="F:arginine decarboxylase activity"/>
    <property type="evidence" value="ECO:0007669"/>
    <property type="project" value="UniProtKB-EC"/>
</dbReference>
<dbReference type="EC" id="4.1.1.19" evidence="2"/>
<feature type="non-terminal residue" evidence="2">
    <location>
        <position position="1"/>
    </location>
</feature>
<protein>
    <submittedName>
        <fullName evidence="2">Biosynthetic arginine decarboxylase</fullName>
        <ecNumber evidence="2">4.1.1.19</ecNumber>
    </submittedName>
</protein>
<dbReference type="InterPro" id="IPR041128">
    <property type="entry name" value="Arg_decarbox_C"/>
</dbReference>
<dbReference type="Gene3D" id="1.10.287.3440">
    <property type="match status" value="1"/>
</dbReference>
<keyword evidence="2" id="KW-0456">Lyase</keyword>
<dbReference type="FunFam" id="1.10.287.3440:FF:000003">
    <property type="entry name" value="Biosynthetic arginine decarboxylase"/>
    <property type="match status" value="1"/>
</dbReference>
<name>A0A5J4P812_9ZZZZ</name>
<sequence>HISVNETGYNIEQIIDGETVAEVLDYVQYNPKKLVRTLETWVAKSIKEGRISVEEGKEFLSNYRSGLYGYTYLE</sequence>
<gene>
    <name evidence="2" type="ORF">EZS27_043202</name>
</gene>
<dbReference type="AlphaFoldDB" id="A0A5J4P812"/>
<evidence type="ECO:0000259" key="1">
    <source>
        <dbReference type="Pfam" id="PF17944"/>
    </source>
</evidence>
<evidence type="ECO:0000313" key="2">
    <source>
        <dbReference type="EMBL" id="KAA6305148.1"/>
    </source>
</evidence>
<organism evidence="2">
    <name type="scientific">termite gut metagenome</name>
    <dbReference type="NCBI Taxonomy" id="433724"/>
    <lineage>
        <taxon>unclassified sequences</taxon>
        <taxon>metagenomes</taxon>
        <taxon>organismal metagenomes</taxon>
    </lineage>
</organism>